<dbReference type="Gene3D" id="3.90.226.10">
    <property type="entry name" value="2-enoyl-CoA Hydratase, Chain A, domain 1"/>
    <property type="match status" value="1"/>
</dbReference>
<dbReference type="InterPro" id="IPR014748">
    <property type="entry name" value="Enoyl-CoA_hydra_C"/>
</dbReference>
<reference evidence="3 4" key="1">
    <citation type="submission" date="2019-09" db="EMBL/GenBank/DDBJ databases">
        <title>Draft genome sequence of the thermophilic Saccharopolyspora hirsuta VKM Ac-666T.</title>
        <authorList>
            <person name="Lobastova T.G."/>
            <person name="Fokina V."/>
            <person name="Bragin E.Y."/>
            <person name="Shtratnikova V.Y."/>
            <person name="Starodumova I.P."/>
            <person name="Tarlachkov S.V."/>
            <person name="Donova M.V."/>
        </authorList>
    </citation>
    <scope>NUCLEOTIDE SEQUENCE [LARGE SCALE GENOMIC DNA]</scope>
    <source>
        <strain evidence="3 4">VKM Ac-666</strain>
    </source>
</reference>
<sequence>MHMADLEYQVSDGIGTILLNRPKRKNAFTMEMIDQWAAAIRSARFDPEVRVLVLTGAGDAFCSGVDLDDFTAGEKSVLDHKTVLTERIHQVALALEDLDKPVLAAVNGVAVGAGMDMALMCDIRFVGESARLSEGYVRVGLVPGDGGCYYLPRLVGTAKALELLWTGDFVDAATAVELGIASRCYPDDELLDQTYAFARRLADGPPVAIRAIKRTVYQSARTDLRTSLDLISSHMAVVQSTEDSAEAMRAFKEKRSPKFQGR</sequence>
<keyword evidence="4" id="KW-1185">Reference proteome</keyword>
<proteinExistence type="inferred from homology"/>
<organism evidence="3 4">
    <name type="scientific">Saccharopolyspora hirsuta</name>
    <dbReference type="NCBI Taxonomy" id="1837"/>
    <lineage>
        <taxon>Bacteria</taxon>
        <taxon>Bacillati</taxon>
        <taxon>Actinomycetota</taxon>
        <taxon>Actinomycetes</taxon>
        <taxon>Pseudonocardiales</taxon>
        <taxon>Pseudonocardiaceae</taxon>
        <taxon>Saccharopolyspora</taxon>
    </lineage>
</organism>
<dbReference type="CDD" id="cd06558">
    <property type="entry name" value="crotonase-like"/>
    <property type="match status" value="1"/>
</dbReference>
<dbReference type="Proteomes" id="UP000323946">
    <property type="component" value="Unassembled WGS sequence"/>
</dbReference>
<dbReference type="InterPro" id="IPR001753">
    <property type="entry name" value="Enoyl-CoA_hydra/iso"/>
</dbReference>
<name>A0A5M7CCZ8_SACHI</name>
<dbReference type="InterPro" id="IPR018376">
    <property type="entry name" value="Enoyl-CoA_hyd/isom_CS"/>
</dbReference>
<comment type="similarity">
    <text evidence="1 2">Belongs to the enoyl-CoA hydratase/isomerase family.</text>
</comment>
<dbReference type="PANTHER" id="PTHR43459:SF1">
    <property type="entry name" value="EG:BACN32G11.4 PROTEIN"/>
    <property type="match status" value="1"/>
</dbReference>
<evidence type="ECO:0000256" key="2">
    <source>
        <dbReference type="RuleBase" id="RU003707"/>
    </source>
</evidence>
<dbReference type="EMBL" id="VWPH01000001">
    <property type="protein sequence ID" value="KAA5838317.1"/>
    <property type="molecule type" value="Genomic_DNA"/>
</dbReference>
<dbReference type="SUPFAM" id="SSF52096">
    <property type="entry name" value="ClpP/crotonase"/>
    <property type="match status" value="1"/>
</dbReference>
<dbReference type="AlphaFoldDB" id="A0A5M7CCZ8"/>
<evidence type="ECO:0000313" key="4">
    <source>
        <dbReference type="Proteomes" id="UP000323946"/>
    </source>
</evidence>
<evidence type="ECO:0000313" key="3">
    <source>
        <dbReference type="EMBL" id="KAA5838317.1"/>
    </source>
</evidence>
<dbReference type="OrthoDB" id="3473569at2"/>
<dbReference type="PANTHER" id="PTHR43459">
    <property type="entry name" value="ENOYL-COA HYDRATASE"/>
    <property type="match status" value="1"/>
</dbReference>
<accession>A0A5M7CCZ8</accession>
<comment type="caution">
    <text evidence="3">The sequence shown here is derived from an EMBL/GenBank/DDBJ whole genome shotgun (WGS) entry which is preliminary data.</text>
</comment>
<dbReference type="InterPro" id="IPR029045">
    <property type="entry name" value="ClpP/crotonase-like_dom_sf"/>
</dbReference>
<gene>
    <name evidence="3" type="ORF">F1721_02450</name>
</gene>
<dbReference type="Gene3D" id="1.10.12.10">
    <property type="entry name" value="Lyase 2-enoyl-coa Hydratase, Chain A, domain 2"/>
    <property type="match status" value="1"/>
</dbReference>
<dbReference type="PROSITE" id="PS00166">
    <property type="entry name" value="ENOYL_COA_HYDRATASE"/>
    <property type="match status" value="1"/>
</dbReference>
<dbReference type="GO" id="GO:0003824">
    <property type="term" value="F:catalytic activity"/>
    <property type="evidence" value="ECO:0007669"/>
    <property type="project" value="InterPro"/>
</dbReference>
<protein>
    <submittedName>
        <fullName evidence="3">Enoyl-CoA hydratase</fullName>
    </submittedName>
</protein>
<evidence type="ECO:0000256" key="1">
    <source>
        <dbReference type="ARBA" id="ARBA00005254"/>
    </source>
</evidence>
<dbReference type="Pfam" id="PF00378">
    <property type="entry name" value="ECH_1"/>
    <property type="match status" value="1"/>
</dbReference>